<dbReference type="Pfam" id="PF02021">
    <property type="entry name" value="UPF0102"/>
    <property type="match status" value="1"/>
</dbReference>
<sequence length="120" mass="13719">MVHSSNKFIGAIGERVALNYLLAKNYELITTNYSTRFGEIDLIMRDKDILVFVEVKTKKGLAFGTPEEMFTQNKLTRVKRMATVYLKGKEVKCRIDMVAVVLDEFNEPVSVKHYANVTQP</sequence>
<dbReference type="InterPro" id="IPR003509">
    <property type="entry name" value="UPF0102_YraN-like"/>
</dbReference>
<comment type="similarity">
    <text evidence="1 2">Belongs to the UPF0102 family.</text>
</comment>
<accession>A0A0G1M3C4</accession>
<gene>
    <name evidence="3" type="ORF">UX05_C0008G0008</name>
</gene>
<comment type="caution">
    <text evidence="3">The sequence shown here is derived from an EMBL/GenBank/DDBJ whole genome shotgun (WGS) entry which is preliminary data.</text>
</comment>
<dbReference type="PANTHER" id="PTHR34039:SF1">
    <property type="entry name" value="UPF0102 PROTEIN YRAN"/>
    <property type="match status" value="1"/>
</dbReference>
<dbReference type="EMBL" id="LCKS01000008">
    <property type="protein sequence ID" value="KKU02731.1"/>
    <property type="molecule type" value="Genomic_DNA"/>
</dbReference>
<reference evidence="3 4" key="1">
    <citation type="journal article" date="2015" name="Nature">
        <title>rRNA introns, odd ribosomes, and small enigmatic genomes across a large radiation of phyla.</title>
        <authorList>
            <person name="Brown C.T."/>
            <person name="Hug L.A."/>
            <person name="Thomas B.C."/>
            <person name="Sharon I."/>
            <person name="Castelle C.J."/>
            <person name="Singh A."/>
            <person name="Wilkins M.J."/>
            <person name="Williams K.H."/>
            <person name="Banfield J.F."/>
        </authorList>
    </citation>
    <scope>NUCLEOTIDE SEQUENCE [LARGE SCALE GENOMIC DNA]</scope>
</reference>
<dbReference type="GO" id="GO:0003676">
    <property type="term" value="F:nucleic acid binding"/>
    <property type="evidence" value="ECO:0007669"/>
    <property type="project" value="InterPro"/>
</dbReference>
<evidence type="ECO:0000313" key="4">
    <source>
        <dbReference type="Proteomes" id="UP000034264"/>
    </source>
</evidence>
<dbReference type="Proteomes" id="UP000034264">
    <property type="component" value="Unassembled WGS sequence"/>
</dbReference>
<dbReference type="NCBIfam" id="NF009150">
    <property type="entry name" value="PRK12497.1-3"/>
    <property type="match status" value="1"/>
</dbReference>
<dbReference type="InterPro" id="IPR011856">
    <property type="entry name" value="tRNA_endonuc-like_dom_sf"/>
</dbReference>
<dbReference type="Gene3D" id="3.40.1350.10">
    <property type="match status" value="1"/>
</dbReference>
<proteinExistence type="inferred from homology"/>
<evidence type="ECO:0000256" key="1">
    <source>
        <dbReference type="ARBA" id="ARBA00006738"/>
    </source>
</evidence>
<dbReference type="InterPro" id="IPR011335">
    <property type="entry name" value="Restrct_endonuc-II-like"/>
</dbReference>
<evidence type="ECO:0000256" key="2">
    <source>
        <dbReference type="HAMAP-Rule" id="MF_00048"/>
    </source>
</evidence>
<protein>
    <recommendedName>
        <fullName evidence="2">UPF0102 protein UX05_C0008G0008</fullName>
    </recommendedName>
</protein>
<dbReference type="SUPFAM" id="SSF52980">
    <property type="entry name" value="Restriction endonuclease-like"/>
    <property type="match status" value="1"/>
</dbReference>
<name>A0A0G1M3C4_9BACT</name>
<organism evidence="3 4">
    <name type="scientific">Candidatus Amesbacteria bacterium GW2011_GWC2_45_19</name>
    <dbReference type="NCBI Taxonomy" id="1618366"/>
    <lineage>
        <taxon>Bacteria</taxon>
        <taxon>Candidatus Amesiibacteriota</taxon>
    </lineage>
</organism>
<dbReference type="HAMAP" id="MF_00048">
    <property type="entry name" value="UPF0102"/>
    <property type="match status" value="1"/>
</dbReference>
<evidence type="ECO:0000313" key="3">
    <source>
        <dbReference type="EMBL" id="KKU02731.1"/>
    </source>
</evidence>
<dbReference type="CDD" id="cd20736">
    <property type="entry name" value="PoNe_Nuclease"/>
    <property type="match status" value="1"/>
</dbReference>
<dbReference type="AlphaFoldDB" id="A0A0G1M3C4"/>
<dbReference type="PANTHER" id="PTHR34039">
    <property type="entry name" value="UPF0102 PROTEIN YRAN"/>
    <property type="match status" value="1"/>
</dbReference>